<dbReference type="OMA" id="WEFLEAN"/>
<keyword evidence="3" id="KW-1185">Reference proteome</keyword>
<sequence length="934" mass="109724">MEMRDYKESKTHRKSPKNSQRNNYLEQIPKQQLETDKDQALIKKYKQIQILNESINDSTLIQQDDILIPDQSNLFINSKQHLSNQGIINRQKTYNPSDIKGLKKKNGRPLKPLPKHLYIIKRYDATQILSQLNENSSYNLDYQPGDLKLIGNQFSSKPSPMPTQAYQNISPNGPRFNNKFNSSKQINDHKELLHFLKQKYQQQHDFIMKQEYQLMENKTTIKQKHFDIRNFDNYQQNQQIPMDQNIQRNQKNQSLDISIKSDLSNQERDTVMALEQNNLTQLKQSEANRHRKILSSVNARQKNSNTLTPLKKSERSRLLQQNLQSIKTEQINSDVKGSTADQLDRVNKMRKSTAMNQRLKPKKSQNTHSTHLLLQQKKIEDNEKIEKIFKLQKQIRAKYNDISVTQRQISKDEPYKYIVIRGNNSELVKKCLDQRGSDWQEISSNNTIFHFKWVPFSKGIRFDYLSSHGYKKMVNHFEYQEQISQKDWLMINLSKYCEQQRLNVFDFIPVTFIVNLNHQSSSFEMEKFNTMFTVLERANSLKYTNTNKYTIAKTMYQGHNFWLIKPPDFNRGRGVQVFNNLDQLKRTIQDYQQGVEINLGQDKTQKSVECQQIENKFAPVPQEQLLKNFTNLENVPNIVKTNQFVIQKYLEKPLLINRRKFDIRLWVLIAQDHKCYLFSEGYIRTSSFEFELTPQSIEKPHIHLTNNAVQKYNEYYGNFEEGNQLSFKQAAEMLKTDGIRCNFYDIIRDEITKIIFCMEVFGYDFILDENQRPWLIEVNTNPCLEESSGLLRKLIPRMIDDSLKLTVDVIFPPKKQKQSQKVQIEVKEESLLEETDISIQLGSQPGIGSAGPTHIHSNDQVPTIKVESPKPRAFSQTQKVFNNGQSQSNNSHQNTNQPHQLSSNQQSSQSKTNFPVEGYSDFDNMWNFIYQLKQ</sequence>
<gene>
    <name evidence="2" type="primary">Contig18561.g19726</name>
    <name evidence="2" type="ORF">STYLEM_19409</name>
</gene>
<feature type="region of interest" description="Disordered" evidence="1">
    <location>
        <begin position="350"/>
        <end position="370"/>
    </location>
</feature>
<dbReference type="Proteomes" id="UP000039865">
    <property type="component" value="Unassembled WGS sequence"/>
</dbReference>
<dbReference type="PANTHER" id="PTHR46069">
    <property type="entry name" value="TUBULIN TYROSINE LIGASE"/>
    <property type="match status" value="1"/>
</dbReference>
<name>A0A078BAI3_STYLE</name>
<feature type="region of interest" description="Disordered" evidence="1">
    <location>
        <begin position="1"/>
        <end position="25"/>
    </location>
</feature>
<dbReference type="InParanoid" id="A0A078BAI3"/>
<evidence type="ECO:0000313" key="3">
    <source>
        <dbReference type="Proteomes" id="UP000039865"/>
    </source>
</evidence>
<organism evidence="2 3">
    <name type="scientific">Stylonychia lemnae</name>
    <name type="common">Ciliate</name>
    <dbReference type="NCBI Taxonomy" id="5949"/>
    <lineage>
        <taxon>Eukaryota</taxon>
        <taxon>Sar</taxon>
        <taxon>Alveolata</taxon>
        <taxon>Ciliophora</taxon>
        <taxon>Intramacronucleata</taxon>
        <taxon>Spirotrichea</taxon>
        <taxon>Stichotrichia</taxon>
        <taxon>Sporadotrichida</taxon>
        <taxon>Oxytrichidae</taxon>
        <taxon>Stylonychinae</taxon>
        <taxon>Stylonychia</taxon>
    </lineage>
</organism>
<reference evidence="2 3" key="1">
    <citation type="submission" date="2014-06" db="EMBL/GenBank/DDBJ databases">
        <authorList>
            <person name="Swart Estienne"/>
        </authorList>
    </citation>
    <scope>NUCLEOTIDE SEQUENCE [LARGE SCALE GENOMIC DNA]</scope>
    <source>
        <strain evidence="2 3">130c</strain>
    </source>
</reference>
<protein>
    <submittedName>
        <fullName evidence="2">Ttl domain containing protein</fullName>
    </submittedName>
</protein>
<feature type="region of interest" description="Disordered" evidence="1">
    <location>
        <begin position="882"/>
        <end position="917"/>
    </location>
</feature>
<dbReference type="EMBL" id="CCKQ01018310">
    <property type="protein sequence ID" value="CDW90267.1"/>
    <property type="molecule type" value="Genomic_DNA"/>
</dbReference>
<feature type="compositionally biased region" description="Low complexity" evidence="1">
    <location>
        <begin position="882"/>
        <end position="910"/>
    </location>
</feature>
<dbReference type="Pfam" id="PF03133">
    <property type="entry name" value="TTL"/>
    <property type="match status" value="1"/>
</dbReference>
<dbReference type="Gene3D" id="3.30.470.20">
    <property type="entry name" value="ATP-grasp fold, B domain"/>
    <property type="match status" value="1"/>
</dbReference>
<evidence type="ECO:0000313" key="2">
    <source>
        <dbReference type="EMBL" id="CDW90267.1"/>
    </source>
</evidence>
<dbReference type="PROSITE" id="PS51221">
    <property type="entry name" value="TTL"/>
    <property type="match status" value="1"/>
</dbReference>
<dbReference type="InterPro" id="IPR004344">
    <property type="entry name" value="TTL/TTLL_fam"/>
</dbReference>
<dbReference type="OrthoDB" id="202825at2759"/>
<proteinExistence type="predicted"/>
<dbReference type="AlphaFoldDB" id="A0A078BAI3"/>
<dbReference type="PANTHER" id="PTHR46069:SF1">
    <property type="entry name" value="CHROMOSOME UNDETERMINED SCAFFOLD_125, WHOLE GENOME SHOTGUN SEQUENCE"/>
    <property type="match status" value="1"/>
</dbReference>
<dbReference type="SUPFAM" id="SSF56059">
    <property type="entry name" value="Glutathione synthetase ATP-binding domain-like"/>
    <property type="match status" value="1"/>
</dbReference>
<accession>A0A078BAI3</accession>
<evidence type="ECO:0000256" key="1">
    <source>
        <dbReference type="SAM" id="MobiDB-lite"/>
    </source>
</evidence>